<dbReference type="InterPro" id="IPR046029">
    <property type="entry name" value="DUF5987"/>
</dbReference>
<dbReference type="Pfam" id="PF19449">
    <property type="entry name" value="DUF5987"/>
    <property type="match status" value="1"/>
</dbReference>
<reference evidence="2" key="1">
    <citation type="submission" date="2016-06" db="EMBL/GenBank/DDBJ databases">
        <title>Complete genome sequence of Actinoalloteichus fjordicus DSM 46855 (=ADI127-17), type strain of the new species Actinoalloteichus fjordicus.</title>
        <authorList>
            <person name="Ruckert C."/>
            <person name="Nouioui I."/>
            <person name="Willmese J."/>
            <person name="van Wezel G."/>
            <person name="Klenk H.-P."/>
            <person name="Kalinowski J."/>
            <person name="Zotchev S.B."/>
        </authorList>
    </citation>
    <scope>NUCLEOTIDE SEQUENCE [LARGE SCALE GENOMIC DNA]</scope>
    <source>
        <strain evidence="2">ADI127-7</strain>
    </source>
</reference>
<dbReference type="AlphaFoldDB" id="A0AAC9LDQ1"/>
<dbReference type="RefSeq" id="WP_404799945.1">
    <property type="nucleotide sequence ID" value="NZ_CP016076.1"/>
</dbReference>
<dbReference type="EMBL" id="CP016076">
    <property type="protein sequence ID" value="APU15751.1"/>
    <property type="molecule type" value="Genomic_DNA"/>
</dbReference>
<name>A0AAC9LDQ1_9PSEU</name>
<dbReference type="Proteomes" id="UP000185511">
    <property type="component" value="Chromosome"/>
</dbReference>
<keyword evidence="2" id="KW-1185">Reference proteome</keyword>
<dbReference type="KEGG" id="acad:UA74_18615"/>
<evidence type="ECO:0000313" key="2">
    <source>
        <dbReference type="Proteomes" id="UP000185511"/>
    </source>
</evidence>
<gene>
    <name evidence="1" type="ORF">UA74_18615</name>
</gene>
<protein>
    <submittedName>
        <fullName evidence="1">Uncharacterized protein</fullName>
    </submittedName>
</protein>
<sequence length="189" mass="19710">MTPEKWTVEQITTTTMEAFADTIVPGEKRSPDDLAVAGVASGGGAVASGALELLSDPASGFATALEALAGLLNDHAGRFALEHGRELDDAVPAFVALPYADRAALMLRLTAPDNGERDGWVALAMLSNMAFDTAAHLHTADAFAREHPGLSIIGYARPDTDGLWRFRDHSYGGTPAATHPDTSPSGSPA</sequence>
<accession>A0AAC9LDQ1</accession>
<proteinExistence type="predicted"/>
<organism evidence="1 2">
    <name type="scientific">Actinoalloteichus fjordicus</name>
    <dbReference type="NCBI Taxonomy" id="1612552"/>
    <lineage>
        <taxon>Bacteria</taxon>
        <taxon>Bacillati</taxon>
        <taxon>Actinomycetota</taxon>
        <taxon>Actinomycetes</taxon>
        <taxon>Pseudonocardiales</taxon>
        <taxon>Pseudonocardiaceae</taxon>
        <taxon>Actinoalloteichus</taxon>
    </lineage>
</organism>
<evidence type="ECO:0000313" key="1">
    <source>
        <dbReference type="EMBL" id="APU15751.1"/>
    </source>
</evidence>